<feature type="chain" id="PRO_5009311079" evidence="1">
    <location>
        <begin position="18"/>
        <end position="267"/>
    </location>
</feature>
<feature type="signal peptide" evidence="1">
    <location>
        <begin position="1"/>
        <end position="17"/>
    </location>
</feature>
<keyword evidence="2" id="KW-1185">Reference proteome</keyword>
<organism evidence="2 3">
    <name type="scientific">Heterorhabditis bacteriophora</name>
    <name type="common">Entomopathogenic nematode worm</name>
    <dbReference type="NCBI Taxonomy" id="37862"/>
    <lineage>
        <taxon>Eukaryota</taxon>
        <taxon>Metazoa</taxon>
        <taxon>Ecdysozoa</taxon>
        <taxon>Nematoda</taxon>
        <taxon>Chromadorea</taxon>
        <taxon>Rhabditida</taxon>
        <taxon>Rhabditina</taxon>
        <taxon>Rhabditomorpha</taxon>
        <taxon>Strongyloidea</taxon>
        <taxon>Heterorhabditidae</taxon>
        <taxon>Heterorhabditis</taxon>
    </lineage>
</organism>
<dbReference type="PROSITE" id="PS51257">
    <property type="entry name" value="PROKAR_LIPOPROTEIN"/>
    <property type="match status" value="1"/>
</dbReference>
<proteinExistence type="predicted"/>
<accession>A0A1I7X7Y7</accession>
<dbReference type="WBParaSite" id="Hba_13750">
    <property type="protein sequence ID" value="Hba_13750"/>
    <property type="gene ID" value="Hba_13750"/>
</dbReference>
<dbReference type="Proteomes" id="UP000095283">
    <property type="component" value="Unplaced"/>
</dbReference>
<keyword evidence="1" id="KW-0732">Signal</keyword>
<evidence type="ECO:0000313" key="2">
    <source>
        <dbReference type="Proteomes" id="UP000095283"/>
    </source>
</evidence>
<reference evidence="3" key="1">
    <citation type="submission" date="2016-11" db="UniProtKB">
        <authorList>
            <consortium name="WormBaseParasite"/>
        </authorList>
    </citation>
    <scope>IDENTIFICATION</scope>
</reference>
<evidence type="ECO:0000313" key="3">
    <source>
        <dbReference type="WBParaSite" id="Hba_13750"/>
    </source>
</evidence>
<sequence>MGRLGIVLLFLVVSCQASWLNLPSLALRATKHILEINDVRSSKDSTDQLIEEVRIHSSINAINKNERNQLKKVGKDYNSGKIVFSSEDSGEISQEEYEKLIQLPHPSDILNNSPKYKMLEEIHEFDDEVVVTNYNKNEESMEELVASDYDNRLPLTIIHHDTVRSQVILGSRNQAIIFLTIIIMLQHFSKNTKLEYKQTGRPDRKCLKRSGKKFEHKLSPRIWETTNQNELPKEWDWRNVSGVNYCTYSCILWFLLGFRNHRGWCQS</sequence>
<evidence type="ECO:0000256" key="1">
    <source>
        <dbReference type="SAM" id="SignalP"/>
    </source>
</evidence>
<protein>
    <submittedName>
        <fullName evidence="3">Uncharacterized protein</fullName>
    </submittedName>
</protein>
<dbReference type="AlphaFoldDB" id="A0A1I7X7Y7"/>
<name>A0A1I7X7Y7_HETBA</name>